<comment type="subunit">
    <text evidence="2">Homodimer.</text>
</comment>
<protein>
    <recommendedName>
        <fullName evidence="9">Metallo-beta-lactamase domain-containing protein</fullName>
    </recommendedName>
</protein>
<evidence type="ECO:0000256" key="7">
    <source>
        <dbReference type="ARBA" id="ARBA00022801"/>
    </source>
</evidence>
<keyword evidence="5" id="KW-0479">Metal-binding</keyword>
<proteinExistence type="inferred from homology"/>
<evidence type="ECO:0000256" key="4">
    <source>
        <dbReference type="ARBA" id="ARBA00022722"/>
    </source>
</evidence>
<dbReference type="GO" id="GO:0042781">
    <property type="term" value="F:3'-tRNA processing endoribonuclease activity"/>
    <property type="evidence" value="ECO:0007669"/>
    <property type="project" value="TreeGrafter"/>
</dbReference>
<evidence type="ECO:0000256" key="8">
    <source>
        <dbReference type="ARBA" id="ARBA00022833"/>
    </source>
</evidence>
<keyword evidence="3" id="KW-0819">tRNA processing</keyword>
<dbReference type="HAMAP" id="MF_01818">
    <property type="entry name" value="RNase_Z_BN"/>
    <property type="match status" value="1"/>
</dbReference>
<keyword evidence="8" id="KW-0862">Zinc</keyword>
<dbReference type="PANTHER" id="PTHR46018:SF2">
    <property type="entry name" value="ZINC PHOSPHODIESTERASE ELAC PROTEIN 1"/>
    <property type="match status" value="1"/>
</dbReference>
<feature type="domain" description="Metallo-beta-lactamase" evidence="9">
    <location>
        <begin position="10"/>
        <end position="69"/>
    </location>
</feature>
<comment type="cofactor">
    <cofactor evidence="1">
        <name>Zn(2+)</name>
        <dbReference type="ChEBI" id="CHEBI:29105"/>
    </cofactor>
</comment>
<keyword evidence="4" id="KW-0540">Nuclease</keyword>
<evidence type="ECO:0000256" key="6">
    <source>
        <dbReference type="ARBA" id="ARBA00022759"/>
    </source>
</evidence>
<evidence type="ECO:0000256" key="1">
    <source>
        <dbReference type="ARBA" id="ARBA00001947"/>
    </source>
</evidence>
<evidence type="ECO:0000256" key="2">
    <source>
        <dbReference type="ARBA" id="ARBA00011738"/>
    </source>
</evidence>
<sequence>MASKHRGTCSALLRTNAGGFLIDAGDGVGRQLRAVEMQSTYDTICVTHMHGDHLWGLPAVVRGAVVHLRGTSDAPKLTVAGPPGLYAYLVTAFRLSGIRDLFDNADIHVYEFVQAGGPPGGRVARNPLTYGDPNEGVGAIEGIRRTYLEPDEDGFWTVPATQSEVRTNHSAVRMRAGRIKHTFDSFGFVAVENTRRRIDVERARALGLRPGPKFRLLTAGESIEAEDGRVITADEVTNVVPGRRLAYLGDTFDPMGAAGLVAGADVLVHEATFLGDTPDKAATAKLHSTTRMAGRFARDLGVGSLFLNHFREASFSGGARPTIQQMRREGKGKNWRQNPMPIVPAEDFMVVKVLEDRNVEVHGSEYLADILRREKEPFIEVDQGRQIRGRNL</sequence>
<evidence type="ECO:0000259" key="9">
    <source>
        <dbReference type="Pfam" id="PF00753"/>
    </source>
</evidence>
<dbReference type="InterPro" id="IPR036866">
    <property type="entry name" value="RibonucZ/Hydroxyglut_hydro"/>
</dbReference>
<keyword evidence="7" id="KW-0378">Hydrolase</keyword>
<evidence type="ECO:0000313" key="10">
    <source>
        <dbReference type="EMBL" id="CAD9249458.1"/>
    </source>
</evidence>
<dbReference type="GO" id="GO:0005634">
    <property type="term" value="C:nucleus"/>
    <property type="evidence" value="ECO:0007669"/>
    <property type="project" value="TreeGrafter"/>
</dbReference>
<name>A0A7S1XNU4_9STRA</name>
<dbReference type="SUPFAM" id="SSF56281">
    <property type="entry name" value="Metallo-hydrolase/oxidoreductase"/>
    <property type="match status" value="1"/>
</dbReference>
<accession>A0A7S1XNU4</accession>
<evidence type="ECO:0000256" key="5">
    <source>
        <dbReference type="ARBA" id="ARBA00022723"/>
    </source>
</evidence>
<dbReference type="Gene3D" id="3.60.15.10">
    <property type="entry name" value="Ribonuclease Z/Hydroxyacylglutathione hydrolase-like"/>
    <property type="match status" value="1"/>
</dbReference>
<dbReference type="EMBL" id="HBGJ01012433">
    <property type="protein sequence ID" value="CAD9249458.1"/>
    <property type="molecule type" value="Transcribed_RNA"/>
</dbReference>
<dbReference type="Pfam" id="PF00753">
    <property type="entry name" value="Lactamase_B"/>
    <property type="match status" value="1"/>
</dbReference>
<dbReference type="AlphaFoldDB" id="A0A7S1XNU4"/>
<evidence type="ECO:0000256" key="3">
    <source>
        <dbReference type="ARBA" id="ARBA00022694"/>
    </source>
</evidence>
<dbReference type="GO" id="GO:0046872">
    <property type="term" value="F:metal ion binding"/>
    <property type="evidence" value="ECO:0007669"/>
    <property type="project" value="UniProtKB-KW"/>
</dbReference>
<organism evidence="10">
    <name type="scientific">Phaeomonas parva</name>
    <dbReference type="NCBI Taxonomy" id="124430"/>
    <lineage>
        <taxon>Eukaryota</taxon>
        <taxon>Sar</taxon>
        <taxon>Stramenopiles</taxon>
        <taxon>Ochrophyta</taxon>
        <taxon>Pinguiophyceae</taxon>
        <taxon>Pinguiochrysidales</taxon>
        <taxon>Pinguiochrysidaceae</taxon>
        <taxon>Phaeomonas</taxon>
    </lineage>
</organism>
<gene>
    <name evidence="10" type="ORF">PPAR1163_LOCUS7818</name>
</gene>
<dbReference type="PANTHER" id="PTHR46018">
    <property type="entry name" value="ZINC PHOSPHODIESTERASE ELAC PROTEIN 1"/>
    <property type="match status" value="1"/>
</dbReference>
<keyword evidence="6" id="KW-0255">Endonuclease</keyword>
<reference evidence="10" key="1">
    <citation type="submission" date="2021-01" db="EMBL/GenBank/DDBJ databases">
        <authorList>
            <person name="Corre E."/>
            <person name="Pelletier E."/>
            <person name="Niang G."/>
            <person name="Scheremetjew M."/>
            <person name="Finn R."/>
            <person name="Kale V."/>
            <person name="Holt S."/>
            <person name="Cochrane G."/>
            <person name="Meng A."/>
            <person name="Brown T."/>
            <person name="Cohen L."/>
        </authorList>
    </citation>
    <scope>NUCLEOTIDE SEQUENCE</scope>
    <source>
        <strain evidence="10">CCMP2877</strain>
    </source>
</reference>
<dbReference type="InterPro" id="IPR001279">
    <property type="entry name" value="Metallo-B-lactamas"/>
</dbReference>
<dbReference type="InterPro" id="IPR013471">
    <property type="entry name" value="RNase_Z/BN"/>
</dbReference>